<evidence type="ECO:0000256" key="2">
    <source>
        <dbReference type="ARBA" id="ARBA00008017"/>
    </source>
</evidence>
<feature type="transmembrane region" description="Helical" evidence="7">
    <location>
        <begin position="90"/>
        <end position="120"/>
    </location>
</feature>
<dbReference type="RefSeq" id="WP_163663521.1">
    <property type="nucleotide sequence ID" value="NZ_QXHD01000004.1"/>
</dbReference>
<accession>A0A6M0RKT2</accession>
<comment type="subcellular location">
    <subcellularLocation>
        <location evidence="1">Cell membrane</location>
        <topology evidence="1">Multi-pass membrane protein</topology>
    </subcellularLocation>
</comment>
<sequence length="273" mass="29325">MNEAFLTNIASNATSILIAVGLKIVGALIFWIVGRWLIKFAIGLLTRSLKNTTIDPTLIIYLKSTVGVVLNVVLVVAILGFFGIETTSFAALLAAAGIAIGAAWSGLLAHFAAGAFLVILRPFKVGDFVAAGGVTGTIEEVGLFVTKINTMDNVMTIVGNNTIFSDTIQNFSTNPYRRVDLVAQLDNAVEPSQAIALLKEKLAAIPNVMTEPAPDVEILEFNPMGPVLAVRPYCNNNDYWQVYFDTNKVIREGFGQAGFPAPAQHFTVHQRAA</sequence>
<evidence type="ECO:0000256" key="4">
    <source>
        <dbReference type="ARBA" id="ARBA00022692"/>
    </source>
</evidence>
<evidence type="ECO:0000256" key="7">
    <source>
        <dbReference type="SAM" id="Phobius"/>
    </source>
</evidence>
<evidence type="ECO:0000259" key="8">
    <source>
        <dbReference type="Pfam" id="PF00924"/>
    </source>
</evidence>
<dbReference type="GO" id="GO:0005886">
    <property type="term" value="C:plasma membrane"/>
    <property type="evidence" value="ECO:0007669"/>
    <property type="project" value="UniProtKB-SubCell"/>
</dbReference>
<evidence type="ECO:0000256" key="1">
    <source>
        <dbReference type="ARBA" id="ARBA00004651"/>
    </source>
</evidence>
<dbReference type="PANTHER" id="PTHR30221:SF3">
    <property type="entry name" value="SMALL-CONDUCTANCE MECHANOSENSITIVE CHANNEL"/>
    <property type="match status" value="1"/>
</dbReference>
<name>A0A6M0RKT2_9CYAN</name>
<dbReference type="EMBL" id="QXHD01000004">
    <property type="protein sequence ID" value="NEZ56749.1"/>
    <property type="molecule type" value="Genomic_DNA"/>
</dbReference>
<dbReference type="Pfam" id="PF00924">
    <property type="entry name" value="MS_channel_2nd"/>
    <property type="match status" value="1"/>
</dbReference>
<dbReference type="InterPro" id="IPR045275">
    <property type="entry name" value="MscS_archaea/bacteria_type"/>
</dbReference>
<evidence type="ECO:0000313" key="9">
    <source>
        <dbReference type="EMBL" id="NEZ56749.1"/>
    </source>
</evidence>
<comment type="caution">
    <text evidence="9">The sequence shown here is derived from an EMBL/GenBank/DDBJ whole genome shotgun (WGS) entry which is preliminary data.</text>
</comment>
<dbReference type="GO" id="GO:0008381">
    <property type="term" value="F:mechanosensitive monoatomic ion channel activity"/>
    <property type="evidence" value="ECO:0007669"/>
    <property type="project" value="InterPro"/>
</dbReference>
<evidence type="ECO:0000256" key="5">
    <source>
        <dbReference type="ARBA" id="ARBA00022989"/>
    </source>
</evidence>
<reference evidence="9 10" key="1">
    <citation type="journal article" date="2020" name="Microb. Ecol.">
        <title>Ecogenomics of the Marine Benthic Filamentous Cyanobacterium Adonisia.</title>
        <authorList>
            <person name="Walter J.M."/>
            <person name="Coutinho F.H."/>
            <person name="Leomil L."/>
            <person name="Hargreaves P.I."/>
            <person name="Campeao M.E."/>
            <person name="Vieira V.V."/>
            <person name="Silva B.S."/>
            <person name="Fistarol G.O."/>
            <person name="Salomon P.S."/>
            <person name="Sawabe T."/>
            <person name="Mino S."/>
            <person name="Hosokawa M."/>
            <person name="Miyashita H."/>
            <person name="Maruyama F."/>
            <person name="van Verk M.C."/>
            <person name="Dutilh B.E."/>
            <person name="Thompson C.C."/>
            <person name="Thompson F.L."/>
        </authorList>
    </citation>
    <scope>NUCLEOTIDE SEQUENCE [LARGE SCALE GENOMIC DNA]</scope>
    <source>
        <strain evidence="9 10">CCMR0081</strain>
    </source>
</reference>
<dbReference type="InterPro" id="IPR011014">
    <property type="entry name" value="MscS_channel_TM-2"/>
</dbReference>
<feature type="transmembrane region" description="Helical" evidence="7">
    <location>
        <begin position="16"/>
        <end position="38"/>
    </location>
</feature>
<feature type="domain" description="Mechanosensitive ion channel MscS" evidence="8">
    <location>
        <begin position="107"/>
        <end position="172"/>
    </location>
</feature>
<dbReference type="Proteomes" id="UP000481033">
    <property type="component" value="Unassembled WGS sequence"/>
</dbReference>
<dbReference type="PANTHER" id="PTHR30221">
    <property type="entry name" value="SMALL-CONDUCTANCE MECHANOSENSITIVE CHANNEL"/>
    <property type="match status" value="1"/>
</dbReference>
<dbReference type="SUPFAM" id="SSF82861">
    <property type="entry name" value="Mechanosensitive channel protein MscS (YggB), transmembrane region"/>
    <property type="match status" value="1"/>
</dbReference>
<dbReference type="Pfam" id="PF05552">
    <property type="entry name" value="MS_channel_1st_1"/>
    <property type="match status" value="1"/>
</dbReference>
<dbReference type="SUPFAM" id="SSF82689">
    <property type="entry name" value="Mechanosensitive channel protein MscS (YggB), C-terminal domain"/>
    <property type="match status" value="1"/>
</dbReference>
<keyword evidence="5 7" id="KW-1133">Transmembrane helix</keyword>
<evidence type="ECO:0000313" key="10">
    <source>
        <dbReference type="Proteomes" id="UP000481033"/>
    </source>
</evidence>
<keyword evidence="4 7" id="KW-0812">Transmembrane</keyword>
<keyword evidence="10" id="KW-1185">Reference proteome</keyword>
<dbReference type="SUPFAM" id="SSF50182">
    <property type="entry name" value="Sm-like ribonucleoproteins"/>
    <property type="match status" value="1"/>
</dbReference>
<dbReference type="Gene3D" id="1.10.287.1260">
    <property type="match status" value="1"/>
</dbReference>
<proteinExistence type="inferred from homology"/>
<evidence type="ECO:0000256" key="6">
    <source>
        <dbReference type="ARBA" id="ARBA00023136"/>
    </source>
</evidence>
<feature type="transmembrane region" description="Helical" evidence="7">
    <location>
        <begin position="58"/>
        <end position="84"/>
    </location>
</feature>
<dbReference type="Gene3D" id="2.30.30.60">
    <property type="match status" value="1"/>
</dbReference>
<keyword evidence="3" id="KW-1003">Cell membrane</keyword>
<comment type="similarity">
    <text evidence="2">Belongs to the MscS (TC 1.A.23) family.</text>
</comment>
<dbReference type="InterPro" id="IPR006685">
    <property type="entry name" value="MscS_channel_2nd"/>
</dbReference>
<organism evidence="9 10">
    <name type="scientific">Adonisia turfae CCMR0081</name>
    <dbReference type="NCBI Taxonomy" id="2292702"/>
    <lineage>
        <taxon>Bacteria</taxon>
        <taxon>Bacillati</taxon>
        <taxon>Cyanobacteriota</taxon>
        <taxon>Adonisia</taxon>
        <taxon>Adonisia turfae</taxon>
    </lineage>
</organism>
<dbReference type="Gene3D" id="3.30.70.100">
    <property type="match status" value="1"/>
</dbReference>
<protein>
    <submittedName>
        <fullName evidence="9">Mechanosensitive ion channel family protein</fullName>
    </submittedName>
</protein>
<gene>
    <name evidence="9" type="ORF">DXZ20_13885</name>
</gene>
<keyword evidence="6 7" id="KW-0472">Membrane</keyword>
<dbReference type="InterPro" id="IPR010920">
    <property type="entry name" value="LSM_dom_sf"/>
</dbReference>
<dbReference type="InterPro" id="IPR008910">
    <property type="entry name" value="MSC_TM_helix"/>
</dbReference>
<dbReference type="AlphaFoldDB" id="A0A6M0RKT2"/>
<dbReference type="InterPro" id="IPR023408">
    <property type="entry name" value="MscS_beta-dom_sf"/>
</dbReference>
<evidence type="ECO:0000256" key="3">
    <source>
        <dbReference type="ARBA" id="ARBA00022475"/>
    </source>
</evidence>
<dbReference type="InterPro" id="IPR011066">
    <property type="entry name" value="MscS_channel_C_sf"/>
</dbReference>